<proteinExistence type="predicted"/>
<evidence type="ECO:0000256" key="5">
    <source>
        <dbReference type="ARBA" id="ARBA00023136"/>
    </source>
</evidence>
<feature type="domain" description="Ig-like" evidence="12">
    <location>
        <begin position="227"/>
        <end position="319"/>
    </location>
</feature>
<dbReference type="Gene3D" id="2.60.40.10">
    <property type="entry name" value="Immunoglobulins"/>
    <property type="match status" value="7"/>
</dbReference>
<dbReference type="PANTHER" id="PTHR44170">
    <property type="entry name" value="PROTEIN SIDEKICK"/>
    <property type="match status" value="1"/>
</dbReference>
<evidence type="ECO:0000313" key="15">
    <source>
        <dbReference type="RefSeq" id="XP_028968038.1"/>
    </source>
</evidence>
<dbReference type="SMART" id="SM00060">
    <property type="entry name" value="FN3"/>
    <property type="match status" value="2"/>
</dbReference>
<dbReference type="Pfam" id="PF07679">
    <property type="entry name" value="I-set"/>
    <property type="match status" value="1"/>
</dbReference>
<dbReference type="CDD" id="cd00063">
    <property type="entry name" value="FN3"/>
    <property type="match status" value="2"/>
</dbReference>
<dbReference type="GO" id="GO:0098609">
    <property type="term" value="P:cell-cell adhesion"/>
    <property type="evidence" value="ECO:0007669"/>
    <property type="project" value="TreeGrafter"/>
</dbReference>
<keyword evidence="14" id="KW-1185">Reference proteome</keyword>
<dbReference type="InterPro" id="IPR013783">
    <property type="entry name" value="Ig-like_fold"/>
</dbReference>
<dbReference type="FunFam" id="2.60.40.10:FF:000273">
    <property type="entry name" value="contactin-3 isoform X1"/>
    <property type="match status" value="1"/>
</dbReference>
<dbReference type="SMART" id="SM00408">
    <property type="entry name" value="IGc2"/>
    <property type="match status" value="5"/>
</dbReference>
<evidence type="ECO:0000256" key="10">
    <source>
        <dbReference type="SAM" id="Phobius"/>
    </source>
</evidence>
<feature type="domain" description="Ig-like" evidence="12">
    <location>
        <begin position="343"/>
        <end position="414"/>
    </location>
</feature>
<dbReference type="Pfam" id="PF00041">
    <property type="entry name" value="fn3"/>
    <property type="match status" value="1"/>
</dbReference>
<name>A0AAJ7SHK3_9ACAR</name>
<dbReference type="RefSeq" id="XP_028968038.1">
    <property type="nucleotide sequence ID" value="XM_029112205.1"/>
</dbReference>
<feature type="region of interest" description="Disordered" evidence="9">
    <location>
        <begin position="838"/>
        <end position="882"/>
    </location>
</feature>
<feature type="compositionally biased region" description="Low complexity" evidence="9">
    <location>
        <begin position="838"/>
        <end position="861"/>
    </location>
</feature>
<evidence type="ECO:0000256" key="9">
    <source>
        <dbReference type="SAM" id="MobiDB-lite"/>
    </source>
</evidence>
<dbReference type="InterPro" id="IPR013151">
    <property type="entry name" value="Immunoglobulin_dom"/>
</dbReference>
<feature type="domain" description="Ig-like" evidence="12">
    <location>
        <begin position="135"/>
        <end position="223"/>
    </location>
</feature>
<keyword evidence="8" id="KW-0393">Immunoglobulin domain</keyword>
<feature type="domain" description="Fibronectin type-III" evidence="13">
    <location>
        <begin position="670"/>
        <end position="773"/>
    </location>
</feature>
<evidence type="ECO:0000256" key="6">
    <source>
        <dbReference type="ARBA" id="ARBA00023157"/>
    </source>
</evidence>
<keyword evidence="3 11" id="KW-0732">Signal</keyword>
<dbReference type="InterPro" id="IPR003599">
    <property type="entry name" value="Ig_sub"/>
</dbReference>
<keyword evidence="7" id="KW-0325">Glycoprotein</keyword>
<feature type="domain" description="Ig-like" evidence="12">
    <location>
        <begin position="419"/>
        <end position="507"/>
    </location>
</feature>
<dbReference type="GO" id="GO:0030154">
    <property type="term" value="P:cell differentiation"/>
    <property type="evidence" value="ECO:0007669"/>
    <property type="project" value="UniProtKB-ARBA"/>
</dbReference>
<dbReference type="GO" id="GO:0005886">
    <property type="term" value="C:plasma membrane"/>
    <property type="evidence" value="ECO:0007669"/>
    <property type="project" value="UniProtKB-SubCell"/>
</dbReference>
<dbReference type="InterPro" id="IPR013098">
    <property type="entry name" value="Ig_I-set"/>
</dbReference>
<evidence type="ECO:0000259" key="12">
    <source>
        <dbReference type="PROSITE" id="PS50835"/>
    </source>
</evidence>
<evidence type="ECO:0000256" key="4">
    <source>
        <dbReference type="ARBA" id="ARBA00022737"/>
    </source>
</evidence>
<dbReference type="Proteomes" id="UP000694867">
    <property type="component" value="Unplaced"/>
</dbReference>
<gene>
    <name evidence="15" type="primary">LOC100908663</name>
</gene>
<dbReference type="SMART" id="SM00406">
    <property type="entry name" value="IGv"/>
    <property type="match status" value="3"/>
</dbReference>
<dbReference type="InterPro" id="IPR007110">
    <property type="entry name" value="Ig-like_dom"/>
</dbReference>
<keyword evidence="6" id="KW-1015">Disulfide bond</keyword>
<evidence type="ECO:0000256" key="8">
    <source>
        <dbReference type="ARBA" id="ARBA00023319"/>
    </source>
</evidence>
<evidence type="ECO:0000256" key="11">
    <source>
        <dbReference type="SAM" id="SignalP"/>
    </source>
</evidence>
<dbReference type="Pfam" id="PF00047">
    <property type="entry name" value="ig"/>
    <property type="match status" value="1"/>
</dbReference>
<sequence>MNRLWPLAALMVVVTSGVFSAPPKGADGKLHKTSTIGDNVILECPFEYPNDTPVPYLVQWHKDDHRIPIYIWYESYPPHASDEYKDRVSLSDKTSLNLTSVRVSDKGWYECTVFFINREEAKNGSWIYLDVLAPPHFKTKPPETVFVREGETIVLQCKAQGTPTPTVTWQKEHVPIEATREDGNVQITEHQLRISNIKESDTGSYQCVARNSQGAMEVRSRVMIAGPARINTKPSNITVTENNVAELKCEAQAQPANFTHKWLYNNVEISGLTWLKTRTMERQDGALFITQTHADDSGLYTCVVSNGIGEPESASAYVNIEFPAKVNFTPNFQYMPLHLPGMVKCFIVSNPPLQFVTWFKDKKPFEPSNMNGVRVLANGTLHFDNVSKEHEGSYMCSPFNIHGTGGASKLMEVLVREPPVFSVKPKEIYQQPKNGDITFVCEGKGQPMPTINWRRADGKPLPKQRFSISQEIVKTVSSGNLTLKSIQKEDHGHYECILQNEVATLVTSSLLLVESTTPHAPTNVSVITDSSSATVSWLPGFDGGHEQSYVLWYRLEVKAEDKELEWRTIRVHPTNVTSITIHNLQPETTYEFQVQSRNEVGDGFFSERVLANTAKPGENHGATEDFVATHAPTATQTDNRETSAAVPEEVSEPTWHVAFSSEPPSPTPDVPLHVNILPPTEVGKELLVSWKVPPPSNHSAPLTHFNVEYKQDISHAWTKSAHNVHADPNQSLMQYHMNEYPREAKVLLVRVVAYSSLGTTNASPLLNVTVRNDTGHLSQKYRRDRAIISGVMGGILFFFVAIILSVCAVKICNKRRRRKAEKTYMMVTCGSLSSQQQSQQQQQQQNSYQSHQQQNSVQQSSRGGMNSLECTHGSHGTITIKR</sequence>
<dbReference type="PROSITE" id="PS50853">
    <property type="entry name" value="FN3"/>
    <property type="match status" value="2"/>
</dbReference>
<keyword evidence="5 10" id="KW-0472">Membrane</keyword>
<dbReference type="Pfam" id="PF07686">
    <property type="entry name" value="V-set"/>
    <property type="match status" value="1"/>
</dbReference>
<evidence type="ECO:0000256" key="2">
    <source>
        <dbReference type="ARBA" id="ARBA00022475"/>
    </source>
</evidence>
<organism evidence="14 15">
    <name type="scientific">Galendromus occidentalis</name>
    <name type="common">western predatory mite</name>
    <dbReference type="NCBI Taxonomy" id="34638"/>
    <lineage>
        <taxon>Eukaryota</taxon>
        <taxon>Metazoa</taxon>
        <taxon>Ecdysozoa</taxon>
        <taxon>Arthropoda</taxon>
        <taxon>Chelicerata</taxon>
        <taxon>Arachnida</taxon>
        <taxon>Acari</taxon>
        <taxon>Parasitiformes</taxon>
        <taxon>Mesostigmata</taxon>
        <taxon>Gamasina</taxon>
        <taxon>Phytoseioidea</taxon>
        <taxon>Phytoseiidae</taxon>
        <taxon>Typhlodrominae</taxon>
        <taxon>Galendromus</taxon>
    </lineage>
</organism>
<evidence type="ECO:0000256" key="1">
    <source>
        <dbReference type="ARBA" id="ARBA00004236"/>
    </source>
</evidence>
<evidence type="ECO:0000313" key="14">
    <source>
        <dbReference type="Proteomes" id="UP000694867"/>
    </source>
</evidence>
<dbReference type="InterPro" id="IPR036179">
    <property type="entry name" value="Ig-like_dom_sf"/>
</dbReference>
<keyword evidence="10" id="KW-0812">Transmembrane</keyword>
<keyword evidence="2" id="KW-1003">Cell membrane</keyword>
<feature type="signal peptide" evidence="11">
    <location>
        <begin position="1"/>
        <end position="20"/>
    </location>
</feature>
<evidence type="ECO:0000256" key="3">
    <source>
        <dbReference type="ARBA" id="ARBA00022729"/>
    </source>
</evidence>
<dbReference type="KEGG" id="goe:100908663"/>
<feature type="domain" description="Ig-like" evidence="12">
    <location>
        <begin position="23"/>
        <end position="113"/>
    </location>
</feature>
<dbReference type="GeneID" id="100908663"/>
<dbReference type="Pfam" id="PF13927">
    <property type="entry name" value="Ig_3"/>
    <property type="match status" value="2"/>
</dbReference>
<dbReference type="SMART" id="SM00409">
    <property type="entry name" value="IG"/>
    <property type="match status" value="6"/>
</dbReference>
<dbReference type="SUPFAM" id="SSF48726">
    <property type="entry name" value="Immunoglobulin"/>
    <property type="match status" value="5"/>
</dbReference>
<dbReference type="InterPro" id="IPR013106">
    <property type="entry name" value="Ig_V-set"/>
</dbReference>
<dbReference type="GO" id="GO:0009653">
    <property type="term" value="P:anatomical structure morphogenesis"/>
    <property type="evidence" value="ECO:0007669"/>
    <property type="project" value="UniProtKB-ARBA"/>
</dbReference>
<keyword evidence="4" id="KW-0677">Repeat</keyword>
<comment type="subcellular location">
    <subcellularLocation>
        <location evidence="1">Cell membrane</location>
    </subcellularLocation>
</comment>
<dbReference type="PROSITE" id="PS50835">
    <property type="entry name" value="IG_LIKE"/>
    <property type="match status" value="5"/>
</dbReference>
<feature type="domain" description="Fibronectin type-III" evidence="13">
    <location>
        <begin position="517"/>
        <end position="616"/>
    </location>
</feature>
<protein>
    <submittedName>
        <fullName evidence="15">Protein turtle</fullName>
    </submittedName>
</protein>
<feature type="chain" id="PRO_5042537995" evidence="11">
    <location>
        <begin position="21"/>
        <end position="882"/>
    </location>
</feature>
<dbReference type="InterPro" id="IPR003598">
    <property type="entry name" value="Ig_sub2"/>
</dbReference>
<feature type="transmembrane region" description="Helical" evidence="10">
    <location>
        <begin position="786"/>
        <end position="809"/>
    </location>
</feature>
<accession>A0AAJ7SHK3</accession>
<evidence type="ECO:0000259" key="13">
    <source>
        <dbReference type="PROSITE" id="PS50853"/>
    </source>
</evidence>
<dbReference type="AlphaFoldDB" id="A0AAJ7SHK3"/>
<dbReference type="InterPro" id="IPR003961">
    <property type="entry name" value="FN3_dom"/>
</dbReference>
<keyword evidence="10" id="KW-1133">Transmembrane helix</keyword>
<reference evidence="15" key="1">
    <citation type="submission" date="2025-08" db="UniProtKB">
        <authorList>
            <consortium name="RefSeq"/>
        </authorList>
    </citation>
    <scope>IDENTIFICATION</scope>
</reference>
<dbReference type="SUPFAM" id="SSF49265">
    <property type="entry name" value="Fibronectin type III"/>
    <property type="match status" value="2"/>
</dbReference>
<dbReference type="InterPro" id="IPR036116">
    <property type="entry name" value="FN3_sf"/>
</dbReference>
<evidence type="ECO:0000256" key="7">
    <source>
        <dbReference type="ARBA" id="ARBA00023180"/>
    </source>
</evidence>
<dbReference type="PANTHER" id="PTHR44170:SF6">
    <property type="entry name" value="CONTACTIN"/>
    <property type="match status" value="1"/>
</dbReference>